<dbReference type="SUPFAM" id="SSF53822">
    <property type="entry name" value="Periplasmic binding protein-like I"/>
    <property type="match status" value="1"/>
</dbReference>
<dbReference type="RefSeq" id="WP_004082272.1">
    <property type="nucleotide sequence ID" value="NZ_CASCYM010000054.1"/>
</dbReference>
<evidence type="ECO:0000256" key="3">
    <source>
        <dbReference type="ARBA" id="ARBA00022729"/>
    </source>
</evidence>
<dbReference type="PANTHER" id="PTHR46847:SF1">
    <property type="entry name" value="D-ALLOSE-BINDING PERIPLASMIC PROTEIN-RELATED"/>
    <property type="match status" value="1"/>
</dbReference>
<dbReference type="CDD" id="cd06316">
    <property type="entry name" value="PBP1_ABC_sugar_binding-like"/>
    <property type="match status" value="1"/>
</dbReference>
<evidence type="ECO:0000256" key="4">
    <source>
        <dbReference type="SAM" id="MobiDB-lite"/>
    </source>
</evidence>
<evidence type="ECO:0000313" key="7">
    <source>
        <dbReference type="EMBL" id="NDO72177.1"/>
    </source>
</evidence>
<dbReference type="Proteomes" id="UP000474104">
    <property type="component" value="Unassembled WGS sequence"/>
</dbReference>
<feature type="signal peptide" evidence="5">
    <location>
        <begin position="1"/>
        <end position="27"/>
    </location>
</feature>
<keyword evidence="3 5" id="KW-0732">Signal</keyword>
<gene>
    <name evidence="7" type="ORF">FMM80_27490</name>
</gene>
<dbReference type="PANTHER" id="PTHR46847">
    <property type="entry name" value="D-ALLOSE-BINDING PERIPLASMIC PROTEIN-RELATED"/>
    <property type="match status" value="1"/>
</dbReference>
<dbReference type="GO" id="GO:0030246">
    <property type="term" value="F:carbohydrate binding"/>
    <property type="evidence" value="ECO:0007669"/>
    <property type="project" value="UniProtKB-ARBA"/>
</dbReference>
<dbReference type="OrthoDB" id="9769193at2"/>
<reference evidence="7 8" key="1">
    <citation type="submission" date="2019-07" db="EMBL/GenBank/DDBJ databases">
        <title>Draft genome sequences of 15 bacterial species constituting the stable defined intestinal microbiota of the GM15 gnotobiotic mouse model.</title>
        <authorList>
            <person name="Elie C."/>
            <person name="Mathieu A."/>
            <person name="Saliou A."/>
            <person name="Darnaud M."/>
            <person name="Leulier F."/>
            <person name="Tamellini A."/>
        </authorList>
    </citation>
    <scope>NUCLEOTIDE SEQUENCE [LARGE SCALE GENOMIC DNA]</scope>
    <source>
        <strain evidence="8">ASF 502</strain>
    </source>
</reference>
<proteinExistence type="inferred from homology"/>
<dbReference type="Pfam" id="PF13407">
    <property type="entry name" value="Peripla_BP_4"/>
    <property type="match status" value="1"/>
</dbReference>
<dbReference type="PROSITE" id="PS51257">
    <property type="entry name" value="PROKAR_LIPOPROTEIN"/>
    <property type="match status" value="1"/>
</dbReference>
<dbReference type="AlphaFoldDB" id="A0A9X5CFD5"/>
<evidence type="ECO:0000256" key="5">
    <source>
        <dbReference type="SAM" id="SignalP"/>
    </source>
</evidence>
<evidence type="ECO:0000259" key="6">
    <source>
        <dbReference type="Pfam" id="PF13407"/>
    </source>
</evidence>
<dbReference type="EMBL" id="VIRB01000154">
    <property type="protein sequence ID" value="NDO72177.1"/>
    <property type="molecule type" value="Genomic_DNA"/>
</dbReference>
<accession>A0A9X5CFD5</accession>
<name>A0A9X5CFD5_9FIRM</name>
<feature type="domain" description="Periplasmic binding protein" evidence="6">
    <location>
        <begin position="103"/>
        <end position="362"/>
    </location>
</feature>
<feature type="chain" id="PRO_5040783625" evidence="5">
    <location>
        <begin position="28"/>
        <end position="401"/>
    </location>
</feature>
<comment type="similarity">
    <text evidence="2">Belongs to the bacterial solute-binding protein 2 family.</text>
</comment>
<dbReference type="GO" id="GO:0030313">
    <property type="term" value="C:cell envelope"/>
    <property type="evidence" value="ECO:0007669"/>
    <property type="project" value="UniProtKB-SubCell"/>
</dbReference>
<evidence type="ECO:0000256" key="1">
    <source>
        <dbReference type="ARBA" id="ARBA00004196"/>
    </source>
</evidence>
<evidence type="ECO:0000313" key="8">
    <source>
        <dbReference type="Proteomes" id="UP000474104"/>
    </source>
</evidence>
<protein>
    <submittedName>
        <fullName evidence="7">Substrate-binding domain-containing protein</fullName>
    </submittedName>
</protein>
<sequence length="401" mass="41918">MKRKIGSVLLSMAMIGVLLGGCGGPQASEEGNAPAEAQTEDAQEDAGAPAEDTGAAPPENTASAGGTDILSTGPNGEKATPASEITLTDEEIEQIRNGGYKAAISLHYGGNDWATSQLEGLKATFEMLGIELVATTDADFSAEQQVSDIETIMAKNPDVIISIPTDATATADAFQKAAQDGVKLVFMDNVPAGMTAGEDYVSCVSADNYGNGCVAADLMGEALGGKGKIGMVYYDADFFVTNQRDDGFRKTMADKFPDIEIVTEQGFTDENGCAEQGDAILTQYPMINGIYASWDVPMEGVLSSVKASGLTSEEVKLTTIDLGNNIAKEIAQGSVVGLGAQLPYDQGVAEAMLAAYSLLGKEAPTYVAVSAKRVEQSNILEAYEDVYHAEAPDWLQKAAGK</sequence>
<dbReference type="InterPro" id="IPR025997">
    <property type="entry name" value="SBP_2_dom"/>
</dbReference>
<comment type="caution">
    <text evidence="7">The sequence shown here is derived from an EMBL/GenBank/DDBJ whole genome shotgun (WGS) entry which is preliminary data.</text>
</comment>
<comment type="subcellular location">
    <subcellularLocation>
        <location evidence="1">Cell envelope</location>
    </subcellularLocation>
</comment>
<organism evidence="7 8">
    <name type="scientific">Schaedlerella arabinosiphila</name>
    <dbReference type="NCBI Taxonomy" id="2044587"/>
    <lineage>
        <taxon>Bacteria</taxon>
        <taxon>Bacillati</taxon>
        <taxon>Bacillota</taxon>
        <taxon>Clostridia</taxon>
        <taxon>Lachnospirales</taxon>
        <taxon>Lachnospiraceae</taxon>
        <taxon>Schaedlerella</taxon>
    </lineage>
</organism>
<feature type="region of interest" description="Disordered" evidence="4">
    <location>
        <begin position="26"/>
        <end position="83"/>
    </location>
</feature>
<evidence type="ECO:0000256" key="2">
    <source>
        <dbReference type="ARBA" id="ARBA00007639"/>
    </source>
</evidence>
<dbReference type="Gene3D" id="3.40.50.2300">
    <property type="match status" value="2"/>
</dbReference>
<dbReference type="InterPro" id="IPR028082">
    <property type="entry name" value="Peripla_BP_I"/>
</dbReference>
<feature type="compositionally biased region" description="Polar residues" evidence="4">
    <location>
        <begin position="60"/>
        <end position="74"/>
    </location>
</feature>